<dbReference type="Proteomes" id="UP001497472">
    <property type="component" value="Unassembled WGS sequence"/>
</dbReference>
<sequence length="74" mass="8533">MPNCTVAPPGMDRLTPPRPLVPIRCRKYYERPRGWHDTHQTSHRKRVAASGSIGQAPVRKMCRPKRLLCDRRAT</sequence>
<organism evidence="2 3">
    <name type="scientific">Leptosia nina</name>
    <dbReference type="NCBI Taxonomy" id="320188"/>
    <lineage>
        <taxon>Eukaryota</taxon>
        <taxon>Metazoa</taxon>
        <taxon>Ecdysozoa</taxon>
        <taxon>Arthropoda</taxon>
        <taxon>Hexapoda</taxon>
        <taxon>Insecta</taxon>
        <taxon>Pterygota</taxon>
        <taxon>Neoptera</taxon>
        <taxon>Endopterygota</taxon>
        <taxon>Lepidoptera</taxon>
        <taxon>Glossata</taxon>
        <taxon>Ditrysia</taxon>
        <taxon>Papilionoidea</taxon>
        <taxon>Pieridae</taxon>
        <taxon>Pierinae</taxon>
        <taxon>Leptosia</taxon>
    </lineage>
</organism>
<name>A0AAV1JCL8_9NEOP</name>
<keyword evidence="3" id="KW-1185">Reference proteome</keyword>
<dbReference type="EMBL" id="CAVLEF010000007">
    <property type="protein sequence ID" value="CAK1546325.1"/>
    <property type="molecule type" value="Genomic_DNA"/>
</dbReference>
<evidence type="ECO:0000256" key="1">
    <source>
        <dbReference type="SAM" id="MobiDB-lite"/>
    </source>
</evidence>
<feature type="region of interest" description="Disordered" evidence="1">
    <location>
        <begin position="35"/>
        <end position="56"/>
    </location>
</feature>
<evidence type="ECO:0000313" key="3">
    <source>
        <dbReference type="Proteomes" id="UP001497472"/>
    </source>
</evidence>
<dbReference type="AlphaFoldDB" id="A0AAV1JCL8"/>
<comment type="caution">
    <text evidence="2">The sequence shown here is derived from an EMBL/GenBank/DDBJ whole genome shotgun (WGS) entry which is preliminary data.</text>
</comment>
<gene>
    <name evidence="2" type="ORF">LNINA_LOCUS5904</name>
</gene>
<evidence type="ECO:0000313" key="2">
    <source>
        <dbReference type="EMBL" id="CAK1546325.1"/>
    </source>
</evidence>
<protein>
    <submittedName>
        <fullName evidence="2">Uncharacterized protein</fullName>
    </submittedName>
</protein>
<reference evidence="2 3" key="1">
    <citation type="submission" date="2023-11" db="EMBL/GenBank/DDBJ databases">
        <authorList>
            <person name="Okamura Y."/>
        </authorList>
    </citation>
    <scope>NUCLEOTIDE SEQUENCE [LARGE SCALE GENOMIC DNA]</scope>
</reference>
<proteinExistence type="predicted"/>
<accession>A0AAV1JCL8</accession>